<sequence>MRSRSSAPEHEPSPLAEHVLKIRIDIDSLLDEIAPSIVSRGERYHHDGRVTILDADPHRVLARVEGTEPYISRLFIDRDGHVDGDCSCPAYENYGPCKHMVAVGLTILKTGLQPDPEIARTRARIRTHLKSLDVDTLVGIVLDCALTDPELYRRLDLTALPGDESDDDAFTRLARAIDAALPDVEDDGWLDADMAEGWTLSIDPILTALLTMIETGRAELARRLIDHIRAAACRLIIGMDGDNTPVIELFSRLDQLHLAACRAAPPPPVTLAERLFARDIIAPEEIGSRTIADYTDLLGPEGLASWRRLVVDAWAAEPVIAPRPDSGTFPEVSARRLALARIMDQIAEADGDVEARIAIRARTLTSPADYRKLVEFCLEADRPDAARHWLDEGIWLFEGRKQLVRDLIILKTRLETPAKAPSPPADAEIRARTDRIEALIATGGRPAYEQACQLLKQLAALRSPAAHATHLDEIRRRYRSRRVLMSLLDA</sequence>
<dbReference type="InterPro" id="IPR007527">
    <property type="entry name" value="Znf_SWIM"/>
</dbReference>
<name>A0A3B9IDN4_9PROT</name>
<dbReference type="EMBL" id="DMAI01000012">
    <property type="protein sequence ID" value="HAE45952.1"/>
    <property type="molecule type" value="Genomic_DNA"/>
</dbReference>
<dbReference type="InterPro" id="IPR049245">
    <property type="entry name" value="DUF6880"/>
</dbReference>
<protein>
    <recommendedName>
        <fullName evidence="2">SWIM-type domain-containing protein</fullName>
    </recommendedName>
</protein>
<keyword evidence="1" id="KW-0863">Zinc-finger</keyword>
<keyword evidence="1" id="KW-0479">Metal-binding</keyword>
<dbReference type="Pfam" id="PF04434">
    <property type="entry name" value="SWIM"/>
    <property type="match status" value="1"/>
</dbReference>
<dbReference type="GO" id="GO:0008270">
    <property type="term" value="F:zinc ion binding"/>
    <property type="evidence" value="ECO:0007669"/>
    <property type="project" value="UniProtKB-KW"/>
</dbReference>
<dbReference type="Pfam" id="PF21810">
    <property type="entry name" value="DUF6880"/>
    <property type="match status" value="1"/>
</dbReference>
<dbReference type="PROSITE" id="PS50966">
    <property type="entry name" value="ZF_SWIM"/>
    <property type="match status" value="1"/>
</dbReference>
<gene>
    <name evidence="3" type="ORF">DCK97_00890</name>
</gene>
<keyword evidence="1" id="KW-0862">Zinc</keyword>
<comment type="caution">
    <text evidence="3">The sequence shown here is derived from an EMBL/GenBank/DDBJ whole genome shotgun (WGS) entry which is preliminary data.</text>
</comment>
<proteinExistence type="predicted"/>
<evidence type="ECO:0000313" key="3">
    <source>
        <dbReference type="EMBL" id="HAE45952.1"/>
    </source>
</evidence>
<dbReference type="AlphaFoldDB" id="A0A3B9IDN4"/>
<accession>A0A3B9IDN4</accession>
<evidence type="ECO:0000259" key="2">
    <source>
        <dbReference type="PROSITE" id="PS50966"/>
    </source>
</evidence>
<dbReference type="Proteomes" id="UP000257706">
    <property type="component" value="Unassembled WGS sequence"/>
</dbReference>
<evidence type="ECO:0000313" key="4">
    <source>
        <dbReference type="Proteomes" id="UP000257706"/>
    </source>
</evidence>
<reference evidence="3 4" key="1">
    <citation type="journal article" date="2018" name="Nat. Biotechnol.">
        <title>A standardized bacterial taxonomy based on genome phylogeny substantially revises the tree of life.</title>
        <authorList>
            <person name="Parks D.H."/>
            <person name="Chuvochina M."/>
            <person name="Waite D.W."/>
            <person name="Rinke C."/>
            <person name="Skarshewski A."/>
            <person name="Chaumeil P.A."/>
            <person name="Hugenholtz P."/>
        </authorList>
    </citation>
    <scope>NUCLEOTIDE SEQUENCE [LARGE SCALE GENOMIC DNA]</scope>
    <source>
        <strain evidence="3">UBA8739</strain>
    </source>
</reference>
<feature type="domain" description="SWIM-type" evidence="2">
    <location>
        <begin position="70"/>
        <end position="108"/>
    </location>
</feature>
<organism evidence="3 4">
    <name type="scientific">Tistrella mobilis</name>
    <dbReference type="NCBI Taxonomy" id="171437"/>
    <lineage>
        <taxon>Bacteria</taxon>
        <taxon>Pseudomonadati</taxon>
        <taxon>Pseudomonadota</taxon>
        <taxon>Alphaproteobacteria</taxon>
        <taxon>Geminicoccales</taxon>
        <taxon>Geminicoccaceae</taxon>
        <taxon>Tistrella</taxon>
    </lineage>
</organism>
<evidence type="ECO:0000256" key="1">
    <source>
        <dbReference type="PROSITE-ProRule" id="PRU00325"/>
    </source>
</evidence>